<keyword evidence="5 7" id="KW-1133">Transmembrane helix</keyword>
<feature type="transmembrane region" description="Helical" evidence="7">
    <location>
        <begin position="16"/>
        <end position="41"/>
    </location>
</feature>
<evidence type="ECO:0000256" key="7">
    <source>
        <dbReference type="SAM" id="Phobius"/>
    </source>
</evidence>
<dbReference type="Pfam" id="PF12704">
    <property type="entry name" value="MacB_PCD"/>
    <property type="match status" value="1"/>
</dbReference>
<comment type="subcellular location">
    <subcellularLocation>
        <location evidence="1">Cell membrane</location>
        <topology evidence="1">Multi-pass membrane protein</topology>
    </subcellularLocation>
</comment>
<feature type="domain" description="ABC3 transporter permease C-terminal" evidence="8">
    <location>
        <begin position="270"/>
        <end position="380"/>
    </location>
</feature>
<evidence type="ECO:0000256" key="4">
    <source>
        <dbReference type="ARBA" id="ARBA00022692"/>
    </source>
</evidence>
<dbReference type="Pfam" id="PF02687">
    <property type="entry name" value="FtsX"/>
    <property type="match status" value="1"/>
</dbReference>
<feature type="transmembrane region" description="Helical" evidence="7">
    <location>
        <begin position="350"/>
        <end position="376"/>
    </location>
</feature>
<keyword evidence="6 7" id="KW-0472">Membrane</keyword>
<dbReference type="PANTHER" id="PTHR43738">
    <property type="entry name" value="ABC TRANSPORTER, MEMBRANE PROTEIN"/>
    <property type="match status" value="1"/>
</dbReference>
<feature type="transmembrane region" description="Helical" evidence="7">
    <location>
        <begin position="309"/>
        <end position="338"/>
    </location>
</feature>
<protein>
    <recommendedName>
        <fullName evidence="12">ABC3 transporter permease protein domain-containing protein</fullName>
    </recommendedName>
</protein>
<sequence>MNHIALKMLFGDRGKYFGIVMGLTFASLIMTQQPAVFLGILARTYSFISDTGLPDIWVMDAKVQFVDDIKPLQDTELYRVRGISGVEWAMPLYKGMLKARLTDGTFQTCNVIGLDDTTLIGGPPIMLEGKLIDLRRSDAVIVDVDGANEKLGKPNPIKDGKPIPLKVGDSLELNDRRAIVVGIAKNTRTFQSQPVIYTTYSRAKTYAPKERKLLSFVLVKAKKGQDLAELTRRIRATTGLAAYTQNGFKELTYTYFLKNTGIPINFGTSVALGFIVGAAIAGQTFYNFTLENIRQFGVLKAMGASNSILLRMILLQALVVGSIGYGLGVGLTVLFGHLTRNTILAFKFPWQLLIFSGTGVGLICMFAALISIWKVIRLEPAIVFKS</sequence>
<evidence type="ECO:0000256" key="3">
    <source>
        <dbReference type="ARBA" id="ARBA00022475"/>
    </source>
</evidence>
<dbReference type="EMBL" id="FUKJ01000063">
    <property type="protein sequence ID" value="SJM90248.1"/>
    <property type="molecule type" value="Genomic_DNA"/>
</dbReference>
<dbReference type="InterPro" id="IPR051125">
    <property type="entry name" value="ABC-4/HrtB_transporter"/>
</dbReference>
<keyword evidence="4 7" id="KW-0812">Transmembrane</keyword>
<evidence type="ECO:0000256" key="2">
    <source>
        <dbReference type="ARBA" id="ARBA00022448"/>
    </source>
</evidence>
<gene>
    <name evidence="10" type="ORF">CRENPOLYSF2_1550002</name>
</gene>
<dbReference type="PANTHER" id="PTHR43738:SF1">
    <property type="entry name" value="HEMIN TRANSPORT SYSTEM PERMEASE PROTEIN HRTB-RELATED"/>
    <property type="match status" value="1"/>
</dbReference>
<evidence type="ECO:0008006" key="12">
    <source>
        <dbReference type="Google" id="ProtNLM"/>
    </source>
</evidence>
<evidence type="ECO:0000313" key="11">
    <source>
        <dbReference type="Proteomes" id="UP000195442"/>
    </source>
</evidence>
<keyword evidence="11" id="KW-1185">Reference proteome</keyword>
<dbReference type="OrthoDB" id="127862at2"/>
<proteinExistence type="predicted"/>
<evidence type="ECO:0000313" key="10">
    <source>
        <dbReference type="EMBL" id="SJM90248.1"/>
    </source>
</evidence>
<keyword evidence="3" id="KW-1003">Cell membrane</keyword>
<dbReference type="Proteomes" id="UP000195442">
    <property type="component" value="Unassembled WGS sequence"/>
</dbReference>
<accession>A0A1R4H1Z5</accession>
<name>A0A1R4H1Z5_9GAMM</name>
<evidence type="ECO:0000256" key="1">
    <source>
        <dbReference type="ARBA" id="ARBA00004651"/>
    </source>
</evidence>
<evidence type="ECO:0000259" key="9">
    <source>
        <dbReference type="Pfam" id="PF12704"/>
    </source>
</evidence>
<organism evidence="10 11">
    <name type="scientific">Crenothrix polyspora</name>
    <dbReference type="NCBI Taxonomy" id="360316"/>
    <lineage>
        <taxon>Bacteria</taxon>
        <taxon>Pseudomonadati</taxon>
        <taxon>Pseudomonadota</taxon>
        <taxon>Gammaproteobacteria</taxon>
        <taxon>Methylococcales</taxon>
        <taxon>Crenotrichaceae</taxon>
        <taxon>Crenothrix</taxon>
    </lineage>
</organism>
<dbReference type="AlphaFoldDB" id="A0A1R4H1Z5"/>
<feature type="domain" description="MacB-like periplasmic core" evidence="9">
    <location>
        <begin position="18"/>
        <end position="236"/>
    </location>
</feature>
<dbReference type="InterPro" id="IPR003838">
    <property type="entry name" value="ABC3_permease_C"/>
</dbReference>
<dbReference type="InterPro" id="IPR025857">
    <property type="entry name" value="MacB_PCD"/>
</dbReference>
<evidence type="ECO:0000256" key="6">
    <source>
        <dbReference type="ARBA" id="ARBA00023136"/>
    </source>
</evidence>
<evidence type="ECO:0000256" key="5">
    <source>
        <dbReference type="ARBA" id="ARBA00022989"/>
    </source>
</evidence>
<reference evidence="11" key="1">
    <citation type="submission" date="2017-02" db="EMBL/GenBank/DDBJ databases">
        <authorList>
            <person name="Daims H."/>
        </authorList>
    </citation>
    <scope>NUCLEOTIDE SEQUENCE [LARGE SCALE GENOMIC DNA]</scope>
</reference>
<evidence type="ECO:0000259" key="8">
    <source>
        <dbReference type="Pfam" id="PF02687"/>
    </source>
</evidence>
<dbReference type="GO" id="GO:0005886">
    <property type="term" value="C:plasma membrane"/>
    <property type="evidence" value="ECO:0007669"/>
    <property type="project" value="UniProtKB-SubCell"/>
</dbReference>
<dbReference type="RefSeq" id="WP_087146019.1">
    <property type="nucleotide sequence ID" value="NZ_FUKJ01000063.1"/>
</dbReference>
<feature type="transmembrane region" description="Helical" evidence="7">
    <location>
        <begin position="266"/>
        <end position="288"/>
    </location>
</feature>
<keyword evidence="2" id="KW-0813">Transport</keyword>